<keyword evidence="1" id="KW-0238">DNA-binding</keyword>
<dbReference type="Gene3D" id="1.10.260.40">
    <property type="entry name" value="lambda repressor-like DNA-binding domains"/>
    <property type="match status" value="1"/>
</dbReference>
<dbReference type="PROSITE" id="PS50943">
    <property type="entry name" value="HTH_CROC1"/>
    <property type="match status" value="1"/>
</dbReference>
<dbReference type="GO" id="GO:0003677">
    <property type="term" value="F:DNA binding"/>
    <property type="evidence" value="ECO:0007669"/>
    <property type="project" value="UniProtKB-KW"/>
</dbReference>
<dbReference type="SMART" id="SM00530">
    <property type="entry name" value="HTH_XRE"/>
    <property type="match status" value="1"/>
</dbReference>
<comment type="caution">
    <text evidence="4">The sequence shown here is derived from an EMBL/GenBank/DDBJ whole genome shotgun (WGS) entry which is preliminary data.</text>
</comment>
<gene>
    <name evidence="4" type="ORF">H8S57_04305</name>
</gene>
<reference evidence="4" key="1">
    <citation type="submission" date="2020-08" db="EMBL/GenBank/DDBJ databases">
        <title>Genome public.</title>
        <authorList>
            <person name="Liu C."/>
            <person name="Sun Q."/>
        </authorList>
    </citation>
    <scope>NUCLEOTIDE SEQUENCE</scope>
    <source>
        <strain evidence="4">NSJ-51</strain>
    </source>
</reference>
<proteinExistence type="predicted"/>
<dbReference type="CDD" id="cd00093">
    <property type="entry name" value="HTH_XRE"/>
    <property type="match status" value="1"/>
</dbReference>
<protein>
    <submittedName>
        <fullName evidence="4">Helix-turn-helix transcriptional regulator</fullName>
    </submittedName>
</protein>
<dbReference type="PANTHER" id="PTHR46558:SF13">
    <property type="entry name" value="HTH-TYPE TRANSCRIPTIONAL REGULATOR IMMR"/>
    <property type="match status" value="1"/>
</dbReference>
<keyword evidence="2" id="KW-0472">Membrane</keyword>
<dbReference type="SUPFAM" id="SSF47413">
    <property type="entry name" value="lambda repressor-like DNA-binding domains"/>
    <property type="match status" value="1"/>
</dbReference>
<feature type="domain" description="HTH cro/C1-type" evidence="3">
    <location>
        <begin position="9"/>
        <end position="63"/>
    </location>
</feature>
<keyword evidence="2" id="KW-0812">Transmembrane</keyword>
<organism evidence="4 5">
    <name type="scientific">Lawsonibacter hominis</name>
    <dbReference type="NCBI Taxonomy" id="2763053"/>
    <lineage>
        <taxon>Bacteria</taxon>
        <taxon>Bacillati</taxon>
        <taxon>Bacillota</taxon>
        <taxon>Clostridia</taxon>
        <taxon>Eubacteriales</taxon>
        <taxon>Oscillospiraceae</taxon>
        <taxon>Lawsonibacter</taxon>
    </lineage>
</organism>
<keyword evidence="2" id="KW-1133">Transmembrane helix</keyword>
<dbReference type="Proteomes" id="UP000661435">
    <property type="component" value="Unassembled WGS sequence"/>
</dbReference>
<dbReference type="EMBL" id="JACOPP010000004">
    <property type="protein sequence ID" value="MBC5732949.1"/>
    <property type="molecule type" value="Genomic_DNA"/>
</dbReference>
<keyword evidence="5" id="KW-1185">Reference proteome</keyword>
<dbReference type="InterPro" id="IPR001387">
    <property type="entry name" value="Cro/C1-type_HTH"/>
</dbReference>
<dbReference type="InterPro" id="IPR010982">
    <property type="entry name" value="Lambda_DNA-bd_dom_sf"/>
</dbReference>
<evidence type="ECO:0000259" key="3">
    <source>
        <dbReference type="PROSITE" id="PS50943"/>
    </source>
</evidence>
<evidence type="ECO:0000256" key="1">
    <source>
        <dbReference type="ARBA" id="ARBA00023125"/>
    </source>
</evidence>
<sequence length="196" mass="22005">MNLEIANRLVALRRERGLSQEDLAARLGVSRQAISKWERAESSPDTDNLIALARLYGISLDELLLQPAQGGDRCESQYAYASQTGPAAAEEAEDEQAEVFAAAREWDEAERAWEKQQKKVFEKKKQALLWLLTLVLMVALPAASAVLGLGDVYPIIVVIVFLITGFLLDNWHPGWMLFLSIPLYYAISERILGIFW</sequence>
<evidence type="ECO:0000313" key="5">
    <source>
        <dbReference type="Proteomes" id="UP000661435"/>
    </source>
</evidence>
<dbReference type="Pfam" id="PF01381">
    <property type="entry name" value="HTH_3"/>
    <property type="match status" value="1"/>
</dbReference>
<evidence type="ECO:0000313" key="4">
    <source>
        <dbReference type="EMBL" id="MBC5732949.1"/>
    </source>
</evidence>
<name>A0A8J6M9W9_9FIRM</name>
<feature type="transmembrane region" description="Helical" evidence="2">
    <location>
        <begin position="127"/>
        <end position="146"/>
    </location>
</feature>
<dbReference type="AlphaFoldDB" id="A0A8J6M9W9"/>
<evidence type="ECO:0000256" key="2">
    <source>
        <dbReference type="SAM" id="Phobius"/>
    </source>
</evidence>
<dbReference type="PANTHER" id="PTHR46558">
    <property type="entry name" value="TRACRIPTIONAL REGULATORY PROTEIN-RELATED-RELATED"/>
    <property type="match status" value="1"/>
</dbReference>
<accession>A0A8J6M9W9</accession>
<dbReference type="RefSeq" id="WP_186906847.1">
    <property type="nucleotide sequence ID" value="NZ_JACOPP010000004.1"/>
</dbReference>
<feature type="transmembrane region" description="Helical" evidence="2">
    <location>
        <begin position="152"/>
        <end position="168"/>
    </location>
</feature>